<feature type="transmembrane region" description="Helical" evidence="1">
    <location>
        <begin position="33"/>
        <end position="53"/>
    </location>
</feature>
<protein>
    <submittedName>
        <fullName evidence="2">Uncharacterized protein</fullName>
    </submittedName>
</protein>
<keyword evidence="1" id="KW-1133">Transmembrane helix</keyword>
<name>A0A4S4NHZ4_9BACT</name>
<dbReference type="EMBL" id="SRSF01000004">
    <property type="protein sequence ID" value="THH39344.1"/>
    <property type="molecule type" value="Genomic_DNA"/>
</dbReference>
<dbReference type="Proteomes" id="UP000308528">
    <property type="component" value="Unassembled WGS sequence"/>
</dbReference>
<accession>A0A4S4NHZ4</accession>
<sequence length="62" mass="6553">MSHLPIVLGVLATLLIFAGAVMTTQLSDSATYSSYLLGAGVVSFMAGVLVFLVQEEDTFAER</sequence>
<evidence type="ECO:0000313" key="2">
    <source>
        <dbReference type="EMBL" id="THH39344.1"/>
    </source>
</evidence>
<proteinExistence type="predicted"/>
<dbReference type="RefSeq" id="WP_136459477.1">
    <property type="nucleotide sequence ID" value="NZ_SRSF01000004.1"/>
</dbReference>
<keyword evidence="1" id="KW-0472">Membrane</keyword>
<comment type="caution">
    <text evidence="2">The sequence shown here is derived from an EMBL/GenBank/DDBJ whole genome shotgun (WGS) entry which is preliminary data.</text>
</comment>
<keyword evidence="1" id="KW-0812">Transmembrane</keyword>
<organism evidence="2 3">
    <name type="scientific">Neolewinella litorea</name>
    <dbReference type="NCBI Taxonomy" id="2562452"/>
    <lineage>
        <taxon>Bacteria</taxon>
        <taxon>Pseudomonadati</taxon>
        <taxon>Bacteroidota</taxon>
        <taxon>Saprospiria</taxon>
        <taxon>Saprospirales</taxon>
        <taxon>Lewinellaceae</taxon>
        <taxon>Neolewinella</taxon>
    </lineage>
</organism>
<evidence type="ECO:0000256" key="1">
    <source>
        <dbReference type="SAM" id="Phobius"/>
    </source>
</evidence>
<reference evidence="2 3" key="1">
    <citation type="submission" date="2019-04" db="EMBL/GenBank/DDBJ databases">
        <title>Lewinella litorea sp. nov., isolated from a marine sand.</title>
        <authorList>
            <person name="Yoon J.-H."/>
        </authorList>
    </citation>
    <scope>NUCLEOTIDE SEQUENCE [LARGE SCALE GENOMIC DNA]</scope>
    <source>
        <strain evidence="2 3">HSMS-39</strain>
    </source>
</reference>
<evidence type="ECO:0000313" key="3">
    <source>
        <dbReference type="Proteomes" id="UP000308528"/>
    </source>
</evidence>
<dbReference type="AlphaFoldDB" id="A0A4S4NHZ4"/>
<keyword evidence="3" id="KW-1185">Reference proteome</keyword>
<gene>
    <name evidence="2" type="ORF">E4021_11350</name>
</gene>